<evidence type="ECO:0000313" key="3">
    <source>
        <dbReference type="Proteomes" id="UP001165393"/>
    </source>
</evidence>
<dbReference type="InterPro" id="IPR029044">
    <property type="entry name" value="Nucleotide-diphossugar_trans"/>
</dbReference>
<dbReference type="PANTHER" id="PTHR43685:SF11">
    <property type="entry name" value="GLYCOSYLTRANSFERASE TAGX-RELATED"/>
    <property type="match status" value="1"/>
</dbReference>
<dbReference type="RefSeq" id="WP_251260982.1">
    <property type="nucleotide sequence ID" value="NZ_JAMQGP010000003.1"/>
</dbReference>
<name>A0AA41W6E6_9GAMM</name>
<dbReference type="AlphaFoldDB" id="A0AA41W6E6"/>
<dbReference type="Gene3D" id="3.90.550.10">
    <property type="entry name" value="Spore Coat Polysaccharide Biosynthesis Protein SpsA, Chain A"/>
    <property type="match status" value="1"/>
</dbReference>
<dbReference type="SUPFAM" id="SSF53448">
    <property type="entry name" value="Nucleotide-diphospho-sugar transferases"/>
    <property type="match status" value="1"/>
</dbReference>
<dbReference type="CDD" id="cd00761">
    <property type="entry name" value="Glyco_tranf_GTA_type"/>
    <property type="match status" value="1"/>
</dbReference>
<dbReference type="PANTHER" id="PTHR43685">
    <property type="entry name" value="GLYCOSYLTRANSFERASE"/>
    <property type="match status" value="1"/>
</dbReference>
<protein>
    <submittedName>
        <fullName evidence="2">Glycosyltransferase family 2 protein</fullName>
    </submittedName>
</protein>
<gene>
    <name evidence="2" type="ORF">NAF29_07610</name>
</gene>
<accession>A0AA41W6E6</accession>
<keyword evidence="3" id="KW-1185">Reference proteome</keyword>
<proteinExistence type="predicted"/>
<dbReference type="Proteomes" id="UP001165393">
    <property type="component" value="Unassembled WGS sequence"/>
</dbReference>
<dbReference type="EMBL" id="JAMQGP010000003">
    <property type="protein sequence ID" value="MCM2679533.1"/>
    <property type="molecule type" value="Genomic_DNA"/>
</dbReference>
<dbReference type="InterPro" id="IPR001173">
    <property type="entry name" value="Glyco_trans_2-like"/>
</dbReference>
<evidence type="ECO:0000313" key="2">
    <source>
        <dbReference type="EMBL" id="MCM2679533.1"/>
    </source>
</evidence>
<dbReference type="InterPro" id="IPR050834">
    <property type="entry name" value="Glycosyltransf_2"/>
</dbReference>
<evidence type="ECO:0000259" key="1">
    <source>
        <dbReference type="Pfam" id="PF00535"/>
    </source>
</evidence>
<reference evidence="2 3" key="1">
    <citation type="journal article" date="2013" name="Antonie Van Leeuwenhoek">
        <title>Echinimonas agarilytica gen. nov., sp. nov., a new gammaproteobacterium isolated from the sea urchin Strongylocentrotus intermedius.</title>
        <authorList>
            <person name="Nedashkovskaya O.I."/>
            <person name="Stenkova A.M."/>
            <person name="Zhukova N.V."/>
            <person name="Van Trappen S."/>
            <person name="Lee J.S."/>
            <person name="Kim S.B."/>
        </authorList>
    </citation>
    <scope>NUCLEOTIDE SEQUENCE [LARGE SCALE GENOMIC DNA]</scope>
    <source>
        <strain evidence="2 3">KMM 6351</strain>
    </source>
</reference>
<sequence length="317" mass="35983">MQIVSKPLQQPKCSVIIPTHNSLEYLQQAVASVQAQSFMNLEIIVVDDDSKDLTWEWLQMQQKQDPRIRPLRVSVHSPAKARNAAITVARGELIAFLDADDTWLPQKLVHQVEFHNSHPDVLFSFSDYRHIGENGEDLGTCFEFWSGYDNLGAQKKCYSRLQGSASRLFAQNIVGTSTAMVKRSALDDVKGFDERLPSAEDWDLWLKLALDGPVAIGNYCDTLYLMRPESESSKTELRIRAMQQIYQRYQHAISNSGTDALRYAKARIATAEAENWLSHNDPARAMLFHAKALCLAPTQRRFIETLVDIRLLFKGVN</sequence>
<dbReference type="Pfam" id="PF00535">
    <property type="entry name" value="Glycos_transf_2"/>
    <property type="match status" value="1"/>
</dbReference>
<feature type="domain" description="Glycosyltransferase 2-like" evidence="1">
    <location>
        <begin position="14"/>
        <end position="137"/>
    </location>
</feature>
<comment type="caution">
    <text evidence="2">The sequence shown here is derived from an EMBL/GenBank/DDBJ whole genome shotgun (WGS) entry which is preliminary data.</text>
</comment>
<organism evidence="2 3">
    <name type="scientific">Echinimonas agarilytica</name>
    <dbReference type="NCBI Taxonomy" id="1215918"/>
    <lineage>
        <taxon>Bacteria</taxon>
        <taxon>Pseudomonadati</taxon>
        <taxon>Pseudomonadota</taxon>
        <taxon>Gammaproteobacteria</taxon>
        <taxon>Alteromonadales</taxon>
        <taxon>Echinimonadaceae</taxon>
        <taxon>Echinimonas</taxon>
    </lineage>
</organism>